<protein>
    <submittedName>
        <fullName evidence="1">Uncharacterized protein</fullName>
    </submittedName>
</protein>
<gene>
    <name evidence="1" type="ORF">LCGC14_1386230</name>
</gene>
<organism evidence="1">
    <name type="scientific">marine sediment metagenome</name>
    <dbReference type="NCBI Taxonomy" id="412755"/>
    <lineage>
        <taxon>unclassified sequences</taxon>
        <taxon>metagenomes</taxon>
        <taxon>ecological metagenomes</taxon>
    </lineage>
</organism>
<evidence type="ECO:0000313" key="1">
    <source>
        <dbReference type="EMBL" id="KKM75831.1"/>
    </source>
</evidence>
<proteinExistence type="predicted"/>
<sequence length="104" mass="11583">MPDILEVLEGTQFQTSDERLAHSITTTNWVSDPTSPSVTAYDENANDKDVTSTVYPTNSPSVSSDVITLSLLRALTRGHTYRIEVQFTVGSSIYECFFRVKCTK</sequence>
<reference evidence="1" key="1">
    <citation type="journal article" date="2015" name="Nature">
        <title>Complex archaea that bridge the gap between prokaryotes and eukaryotes.</title>
        <authorList>
            <person name="Spang A."/>
            <person name="Saw J.H."/>
            <person name="Jorgensen S.L."/>
            <person name="Zaremba-Niedzwiedzka K."/>
            <person name="Martijn J."/>
            <person name="Lind A.E."/>
            <person name="van Eijk R."/>
            <person name="Schleper C."/>
            <person name="Guy L."/>
            <person name="Ettema T.J."/>
        </authorList>
    </citation>
    <scope>NUCLEOTIDE SEQUENCE</scope>
</reference>
<accession>A0A0F9KM55</accession>
<comment type="caution">
    <text evidence="1">The sequence shown here is derived from an EMBL/GenBank/DDBJ whole genome shotgun (WGS) entry which is preliminary data.</text>
</comment>
<dbReference type="AlphaFoldDB" id="A0A0F9KM55"/>
<name>A0A0F9KM55_9ZZZZ</name>
<dbReference type="EMBL" id="LAZR01008906">
    <property type="protein sequence ID" value="KKM75831.1"/>
    <property type="molecule type" value="Genomic_DNA"/>
</dbReference>